<proteinExistence type="predicted"/>
<evidence type="ECO:0000313" key="3">
    <source>
        <dbReference type="Proteomes" id="UP000070501"/>
    </source>
</evidence>
<gene>
    <name evidence="2" type="ORF">Micbo1qcDRAFT_199745</name>
</gene>
<dbReference type="Proteomes" id="UP000070501">
    <property type="component" value="Unassembled WGS sequence"/>
</dbReference>
<feature type="region of interest" description="Disordered" evidence="1">
    <location>
        <begin position="119"/>
        <end position="189"/>
    </location>
</feature>
<reference evidence="3" key="1">
    <citation type="submission" date="2016-02" db="EMBL/GenBank/DDBJ databases">
        <title>Draft genome sequence of Microdochium bolleyi, a fungal endophyte of beachgrass.</title>
        <authorList>
            <consortium name="DOE Joint Genome Institute"/>
            <person name="David A.S."/>
            <person name="May G."/>
            <person name="Haridas S."/>
            <person name="Lim J."/>
            <person name="Wang M."/>
            <person name="Labutti K."/>
            <person name="Lipzen A."/>
            <person name="Barry K."/>
            <person name="Grigoriev I.V."/>
        </authorList>
    </citation>
    <scope>NUCLEOTIDE SEQUENCE [LARGE SCALE GENOMIC DNA]</scope>
    <source>
        <strain evidence="3">J235TASD1</strain>
    </source>
</reference>
<evidence type="ECO:0000313" key="2">
    <source>
        <dbReference type="EMBL" id="KXJ96999.1"/>
    </source>
</evidence>
<feature type="compositionally biased region" description="Polar residues" evidence="1">
    <location>
        <begin position="72"/>
        <end position="83"/>
    </location>
</feature>
<feature type="region of interest" description="Disordered" evidence="1">
    <location>
        <begin position="72"/>
        <end position="106"/>
    </location>
</feature>
<organism evidence="2 3">
    <name type="scientific">Microdochium bolleyi</name>
    <dbReference type="NCBI Taxonomy" id="196109"/>
    <lineage>
        <taxon>Eukaryota</taxon>
        <taxon>Fungi</taxon>
        <taxon>Dikarya</taxon>
        <taxon>Ascomycota</taxon>
        <taxon>Pezizomycotina</taxon>
        <taxon>Sordariomycetes</taxon>
        <taxon>Xylariomycetidae</taxon>
        <taxon>Xylariales</taxon>
        <taxon>Microdochiaceae</taxon>
        <taxon>Microdochium</taxon>
    </lineage>
</organism>
<keyword evidence="3" id="KW-1185">Reference proteome</keyword>
<name>A0A136JIM6_9PEZI</name>
<evidence type="ECO:0000256" key="1">
    <source>
        <dbReference type="SAM" id="MobiDB-lite"/>
    </source>
</evidence>
<dbReference type="InParanoid" id="A0A136JIM6"/>
<dbReference type="EMBL" id="KQ964245">
    <property type="protein sequence ID" value="KXJ96999.1"/>
    <property type="molecule type" value="Genomic_DNA"/>
</dbReference>
<accession>A0A136JIM6</accession>
<protein>
    <submittedName>
        <fullName evidence="2">Uncharacterized protein</fullName>
    </submittedName>
</protein>
<sequence>MAPVKKDSNKAQPKPAKLVTDGELRMLLGILKHNKAELKIDWDALAADLNIKASSAKVNVSALRRKGILPSASTHVDSSTTSAGAAKQVGGRKRKSPADGNDDSASSAIIATGTSTIIDNAQTPTTKPKKAKVQKTTGRGKSQVKNHAVKATSSLTIDSGSSDDGDAPATTARPRVANFGGPKSSASAAPAADFDYESLAQAVLSADNMLQSDIMRSVEASSGTSVANAGAYTTNNLANMDRTFITTANDPEAVAGLLPALPININDEDVDEDVIYSDDDDMQTHPGNKFDQDTFTQIARASGHDSLLTAL</sequence>
<dbReference type="AlphaFoldDB" id="A0A136JIM6"/>